<evidence type="ECO:0000256" key="9">
    <source>
        <dbReference type="PROSITE-ProRule" id="PRU00125"/>
    </source>
</evidence>
<protein>
    <recommendedName>
        <fullName evidence="11">LIM zinc-binding domain-containing protein</fullName>
    </recommendedName>
</protein>
<dbReference type="Gene3D" id="2.10.110.10">
    <property type="entry name" value="Cysteine Rich Protein"/>
    <property type="match status" value="4"/>
</dbReference>
<evidence type="ECO:0000256" key="4">
    <source>
        <dbReference type="ARBA" id="ARBA00022723"/>
    </source>
</evidence>
<dbReference type="InterPro" id="IPR050604">
    <property type="entry name" value="PDZ-LIM_domain"/>
</dbReference>
<feature type="domain" description="LIM zinc-binding" evidence="11">
    <location>
        <begin position="433"/>
        <end position="496"/>
    </location>
</feature>
<dbReference type="SMART" id="SM00132">
    <property type="entry name" value="LIM"/>
    <property type="match status" value="4"/>
</dbReference>
<feature type="region of interest" description="Disordered" evidence="10">
    <location>
        <begin position="360"/>
        <end position="433"/>
    </location>
</feature>
<dbReference type="PROSITE" id="PS00478">
    <property type="entry name" value="LIM_DOMAIN_1"/>
    <property type="match status" value="3"/>
</dbReference>
<feature type="region of interest" description="Disordered" evidence="10">
    <location>
        <begin position="91"/>
        <end position="172"/>
    </location>
</feature>
<dbReference type="GO" id="GO:0005737">
    <property type="term" value="C:cytoplasm"/>
    <property type="evidence" value="ECO:0007669"/>
    <property type="project" value="UniProtKB-SubCell"/>
</dbReference>
<feature type="compositionally biased region" description="Polar residues" evidence="10">
    <location>
        <begin position="414"/>
        <end position="431"/>
    </location>
</feature>
<evidence type="ECO:0000313" key="12">
    <source>
        <dbReference type="EMBL" id="KAG2205182.1"/>
    </source>
</evidence>
<dbReference type="FunFam" id="2.10.110.10:FF:000008">
    <property type="entry name" value="Paxillin isoform 1"/>
    <property type="match status" value="1"/>
</dbReference>
<accession>A0A8H7R7E1</accession>
<keyword evidence="5" id="KW-0677">Repeat</keyword>
<keyword evidence="8 9" id="KW-0440">LIM domain</keyword>
<dbReference type="GO" id="GO:0051371">
    <property type="term" value="F:muscle alpha-actinin binding"/>
    <property type="evidence" value="ECO:0007669"/>
    <property type="project" value="TreeGrafter"/>
</dbReference>
<dbReference type="EMBL" id="JAEPRC010000180">
    <property type="protein sequence ID" value="KAG2205182.1"/>
    <property type="molecule type" value="Genomic_DNA"/>
</dbReference>
<dbReference type="PANTHER" id="PTHR24214">
    <property type="entry name" value="PDZ AND LIM DOMAIN PROTEIN ZASP"/>
    <property type="match status" value="1"/>
</dbReference>
<dbReference type="OrthoDB" id="15567at2759"/>
<dbReference type="Pfam" id="PF00412">
    <property type="entry name" value="LIM"/>
    <property type="match status" value="4"/>
</dbReference>
<feature type="compositionally biased region" description="Polar residues" evidence="10">
    <location>
        <begin position="16"/>
        <end position="33"/>
    </location>
</feature>
<sequence>MSYMTKDQLENYLNRLPSSNNSGKKEPSQNNYNSIRSELVYPMSKLSVQEQQQQQQVEEEIDQETYGTIQDRMKRLRNATGTVMNATQTVTPAFPETPKPAISSIKPNFNTKSRPDAFEASLTPKSYSFRPSVQPKPILSPPLPPPLPTISPSTPPPVVPNSPRPQKPSKEKVSTLNPIYAGLDCPKCHKPIEGSVVSALDQIWHAHCFTCSTCRKPLENEQFFEKNEEPYCKKDYQNLFSLHCDFCHDPIEQQAISALGKHYHEGHFCCTACRKPFGDHSAFMVHEDKPYCQEDYMKICGKKCSGCGQYISGEYINALDQEWHKPCFVCTDCKKPFTGGSFLVRENMPYCEEHYHHPISKKPTQIHQPQQQNEEQRKPPPLKPKPSIGKKPDLPSSSPSRTEEPYKRPDISDRSSLSNTNIKSTTETRPSSKVCHQCNQTIDGPSASALGHDYHIHHFQCSDCSRALSSRVPGMWQGDENGELVCKMCAFKRTQR</sequence>
<dbReference type="GO" id="GO:0031941">
    <property type="term" value="C:filamentous actin"/>
    <property type="evidence" value="ECO:0007669"/>
    <property type="project" value="TreeGrafter"/>
</dbReference>
<keyword evidence="7" id="KW-0965">Cell junction</keyword>
<evidence type="ECO:0000256" key="8">
    <source>
        <dbReference type="ARBA" id="ARBA00023038"/>
    </source>
</evidence>
<evidence type="ECO:0000256" key="5">
    <source>
        <dbReference type="ARBA" id="ARBA00022737"/>
    </source>
</evidence>
<comment type="caution">
    <text evidence="12">The sequence shown here is derived from an EMBL/GenBank/DDBJ whole genome shotgun (WGS) entry which is preliminary data.</text>
</comment>
<dbReference type="GO" id="GO:0003779">
    <property type="term" value="F:actin binding"/>
    <property type="evidence" value="ECO:0007669"/>
    <property type="project" value="TreeGrafter"/>
</dbReference>
<feature type="compositionally biased region" description="Low complexity" evidence="10">
    <location>
        <begin position="363"/>
        <end position="373"/>
    </location>
</feature>
<dbReference type="GO" id="GO:0046872">
    <property type="term" value="F:metal ion binding"/>
    <property type="evidence" value="ECO:0007669"/>
    <property type="project" value="UniProtKB-KW"/>
</dbReference>
<evidence type="ECO:0000256" key="6">
    <source>
        <dbReference type="ARBA" id="ARBA00022833"/>
    </source>
</evidence>
<comment type="subcellular location">
    <subcellularLocation>
        <location evidence="1">Cell junction</location>
    </subcellularLocation>
    <subcellularLocation>
        <location evidence="2">Cytoplasm</location>
    </subcellularLocation>
</comment>
<evidence type="ECO:0000259" key="11">
    <source>
        <dbReference type="PROSITE" id="PS50023"/>
    </source>
</evidence>
<feature type="region of interest" description="Disordered" evidence="10">
    <location>
        <begin position="1"/>
        <end position="33"/>
    </location>
</feature>
<keyword evidence="4 9" id="KW-0479">Metal-binding</keyword>
<keyword evidence="13" id="KW-1185">Reference proteome</keyword>
<dbReference type="CDD" id="cd08368">
    <property type="entry name" value="LIM"/>
    <property type="match status" value="1"/>
</dbReference>
<dbReference type="Proteomes" id="UP000650833">
    <property type="component" value="Unassembled WGS sequence"/>
</dbReference>
<feature type="compositionally biased region" description="Pro residues" evidence="10">
    <location>
        <begin position="138"/>
        <end position="166"/>
    </location>
</feature>
<feature type="compositionally biased region" description="Basic and acidic residues" evidence="10">
    <location>
        <begin position="401"/>
        <end position="413"/>
    </location>
</feature>
<evidence type="ECO:0000256" key="2">
    <source>
        <dbReference type="ARBA" id="ARBA00004496"/>
    </source>
</evidence>
<dbReference type="PANTHER" id="PTHR24214:SF62">
    <property type="entry name" value="LEUPAXIN"/>
    <property type="match status" value="1"/>
</dbReference>
<evidence type="ECO:0000256" key="1">
    <source>
        <dbReference type="ARBA" id="ARBA00004282"/>
    </source>
</evidence>
<evidence type="ECO:0000256" key="10">
    <source>
        <dbReference type="SAM" id="MobiDB-lite"/>
    </source>
</evidence>
<keyword evidence="6 9" id="KW-0862">Zinc</keyword>
<dbReference type="GO" id="GO:0001725">
    <property type="term" value="C:stress fiber"/>
    <property type="evidence" value="ECO:0007669"/>
    <property type="project" value="TreeGrafter"/>
</dbReference>
<dbReference type="AlphaFoldDB" id="A0A8H7R7E1"/>
<dbReference type="SUPFAM" id="SSF57716">
    <property type="entry name" value="Glucocorticoid receptor-like (DNA-binding domain)"/>
    <property type="match status" value="4"/>
</dbReference>
<dbReference type="InterPro" id="IPR001781">
    <property type="entry name" value="Znf_LIM"/>
</dbReference>
<dbReference type="PROSITE" id="PS50023">
    <property type="entry name" value="LIM_DOMAIN_2"/>
    <property type="match status" value="3"/>
</dbReference>
<name>A0A8H7R7E1_9FUNG</name>
<keyword evidence="3" id="KW-0963">Cytoplasm</keyword>
<feature type="domain" description="LIM zinc-binding" evidence="11">
    <location>
        <begin position="183"/>
        <end position="242"/>
    </location>
</feature>
<organism evidence="12 13">
    <name type="scientific">Mucor plumbeus</name>
    <dbReference type="NCBI Taxonomy" id="97098"/>
    <lineage>
        <taxon>Eukaryota</taxon>
        <taxon>Fungi</taxon>
        <taxon>Fungi incertae sedis</taxon>
        <taxon>Mucoromycota</taxon>
        <taxon>Mucoromycotina</taxon>
        <taxon>Mucoromycetes</taxon>
        <taxon>Mucorales</taxon>
        <taxon>Mucorineae</taxon>
        <taxon>Mucoraceae</taxon>
        <taxon>Mucor</taxon>
    </lineage>
</organism>
<proteinExistence type="predicted"/>
<evidence type="ECO:0000256" key="3">
    <source>
        <dbReference type="ARBA" id="ARBA00022490"/>
    </source>
</evidence>
<dbReference type="CDD" id="cd09338">
    <property type="entry name" value="LIM3_Paxillin_like"/>
    <property type="match status" value="1"/>
</dbReference>
<gene>
    <name evidence="12" type="ORF">INT46_009899</name>
</gene>
<reference evidence="12" key="1">
    <citation type="submission" date="2020-12" db="EMBL/GenBank/DDBJ databases">
        <title>Metabolic potential, ecology and presence of endohyphal bacteria is reflected in genomic diversity of Mucoromycotina.</title>
        <authorList>
            <person name="Muszewska A."/>
            <person name="Okrasinska A."/>
            <person name="Steczkiewicz K."/>
            <person name="Drgas O."/>
            <person name="Orlowska M."/>
            <person name="Perlinska-Lenart U."/>
            <person name="Aleksandrzak-Piekarczyk T."/>
            <person name="Szatraj K."/>
            <person name="Zielenkiewicz U."/>
            <person name="Pilsyk S."/>
            <person name="Malc E."/>
            <person name="Mieczkowski P."/>
            <person name="Kruszewska J.S."/>
            <person name="Biernat P."/>
            <person name="Pawlowska J."/>
        </authorList>
    </citation>
    <scope>NUCLEOTIDE SEQUENCE</scope>
    <source>
        <strain evidence="12">CBS 226.32</strain>
    </source>
</reference>
<evidence type="ECO:0000313" key="13">
    <source>
        <dbReference type="Proteomes" id="UP000650833"/>
    </source>
</evidence>
<evidence type="ECO:0000256" key="7">
    <source>
        <dbReference type="ARBA" id="ARBA00022949"/>
    </source>
</evidence>
<dbReference type="GO" id="GO:0030036">
    <property type="term" value="P:actin cytoskeleton organization"/>
    <property type="evidence" value="ECO:0007669"/>
    <property type="project" value="TreeGrafter"/>
</dbReference>
<feature type="domain" description="LIM zinc-binding" evidence="11">
    <location>
        <begin position="302"/>
        <end position="361"/>
    </location>
</feature>